<accession>A0A9D1FJL2</accession>
<dbReference type="EMBL" id="DVJQ01000056">
    <property type="protein sequence ID" value="HIS74682.1"/>
    <property type="molecule type" value="Genomic_DNA"/>
</dbReference>
<organism evidence="1 2">
    <name type="scientific">Candidatus Galligastranaerophilus intestinavium</name>
    <dbReference type="NCBI Taxonomy" id="2840836"/>
    <lineage>
        <taxon>Bacteria</taxon>
        <taxon>Candidatus Galligastranaerophilus</taxon>
    </lineage>
</organism>
<reference evidence="1" key="1">
    <citation type="submission" date="2020-10" db="EMBL/GenBank/DDBJ databases">
        <authorList>
            <person name="Gilroy R."/>
        </authorList>
    </citation>
    <scope>NUCLEOTIDE SEQUENCE</scope>
    <source>
        <strain evidence="1">CHK152-2871</strain>
    </source>
</reference>
<name>A0A9D1FJL2_9BACT</name>
<evidence type="ECO:0000313" key="1">
    <source>
        <dbReference type="EMBL" id="HIS74682.1"/>
    </source>
</evidence>
<dbReference type="AlphaFoldDB" id="A0A9D1FJL2"/>
<reference evidence="1" key="2">
    <citation type="journal article" date="2021" name="PeerJ">
        <title>Extensive microbial diversity within the chicken gut microbiome revealed by metagenomics and culture.</title>
        <authorList>
            <person name="Gilroy R."/>
            <person name="Ravi A."/>
            <person name="Getino M."/>
            <person name="Pursley I."/>
            <person name="Horton D.L."/>
            <person name="Alikhan N.F."/>
            <person name="Baker D."/>
            <person name="Gharbi K."/>
            <person name="Hall N."/>
            <person name="Watson M."/>
            <person name="Adriaenssens E.M."/>
            <person name="Foster-Nyarko E."/>
            <person name="Jarju S."/>
            <person name="Secka A."/>
            <person name="Antonio M."/>
            <person name="Oren A."/>
            <person name="Chaudhuri R.R."/>
            <person name="La Ragione R."/>
            <person name="Hildebrand F."/>
            <person name="Pallen M.J."/>
        </authorList>
    </citation>
    <scope>NUCLEOTIDE SEQUENCE</scope>
    <source>
        <strain evidence="1">CHK152-2871</strain>
    </source>
</reference>
<dbReference type="Pfam" id="PF04481">
    <property type="entry name" value="DUF561"/>
    <property type="match status" value="1"/>
</dbReference>
<protein>
    <submittedName>
        <fullName evidence="1">DUF561 domain-containing protein</fullName>
    </submittedName>
</protein>
<dbReference type="Gene3D" id="3.20.20.70">
    <property type="entry name" value="Aldolase class I"/>
    <property type="match status" value="1"/>
</dbReference>
<dbReference type="InterPro" id="IPR013785">
    <property type="entry name" value="Aldolase_TIM"/>
</dbReference>
<gene>
    <name evidence="1" type="ORF">IAA86_06650</name>
</gene>
<comment type="caution">
    <text evidence="1">The sequence shown here is derived from an EMBL/GenBank/DDBJ whole genome shotgun (WGS) entry which is preliminary data.</text>
</comment>
<dbReference type="PANTHER" id="PTHR36895">
    <property type="match status" value="1"/>
</dbReference>
<dbReference type="Proteomes" id="UP000886865">
    <property type="component" value="Unassembled WGS sequence"/>
</dbReference>
<dbReference type="PANTHER" id="PTHR36895:SF1">
    <property type="entry name" value="YCF23 PROTEIN"/>
    <property type="match status" value="1"/>
</dbReference>
<proteinExistence type="predicted"/>
<dbReference type="SUPFAM" id="SSF51569">
    <property type="entry name" value="Aldolase"/>
    <property type="match status" value="1"/>
</dbReference>
<evidence type="ECO:0000313" key="2">
    <source>
        <dbReference type="Proteomes" id="UP000886865"/>
    </source>
</evidence>
<dbReference type="InterPro" id="IPR007570">
    <property type="entry name" value="Uncharacterised_Ycf23"/>
</dbReference>
<sequence length="262" mass="28086">MRSIEVFKRHLREKRAIKIISGIDNYDLENVKKVVSAAQMGLASAVDVACDKAVFDVATKNTNLPIFVSSIQPFKLAQAVKWGANAVEIGNFDALYAKGESFSTDVVYEITLETMSLLEGKNTFVCVTIPGNADIKDQIELAKKLELLGVDLIQTEGMKPQGVKTVGAKALLETAQATIGNTLELSRHVSIPIMSASGISAQTTPLAFAAGASAVGVGSAVNKLDTQIEMVATIRNIVASVSQRNSLNREYARNTKELGMLK</sequence>